<name>A0A9W6NXF4_9PSEU</name>
<dbReference type="RefSeq" id="WP_037047820.1">
    <property type="nucleotide sequence ID" value="NZ_BAAAUZ010000073.1"/>
</dbReference>
<evidence type="ECO:0000313" key="3">
    <source>
        <dbReference type="Proteomes" id="UP001143463"/>
    </source>
</evidence>
<dbReference type="NCBIfam" id="NF003768">
    <property type="entry name" value="PRK05365.1"/>
    <property type="match status" value="1"/>
</dbReference>
<dbReference type="GO" id="GO:0016491">
    <property type="term" value="F:oxidoreductase activity"/>
    <property type="evidence" value="ECO:0007669"/>
    <property type="project" value="InterPro"/>
</dbReference>
<reference evidence="2" key="1">
    <citation type="journal article" date="2014" name="Int. J. Syst. Evol. Microbiol.">
        <title>Complete genome sequence of Corynebacterium casei LMG S-19264T (=DSM 44701T), isolated from a smear-ripened cheese.</title>
        <authorList>
            <consortium name="US DOE Joint Genome Institute (JGI-PGF)"/>
            <person name="Walter F."/>
            <person name="Albersmeier A."/>
            <person name="Kalinowski J."/>
            <person name="Ruckert C."/>
        </authorList>
    </citation>
    <scope>NUCLEOTIDE SEQUENCE</scope>
    <source>
        <strain evidence="2">VKM Ac-1069</strain>
    </source>
</reference>
<protein>
    <submittedName>
        <fullName evidence="2">NADH dehydrogenase/NAD(P)H nitroreductase</fullName>
    </submittedName>
</protein>
<sequence>MTSTLTETLVLEPAAQDLLFRDARTVAAFTDEPVGDDLLHAVYDLVRAAPTSMNCCPLRVLALRSESARARLLLHMAEGNREKTAAAPLVLVLAADHAFTEHMPTLFPFVDADAYFADPALRAGTAEYNAALQAGYLILGLRAAGLGVGPMAGFDREGVDAEFFPEGRLHTALVLIAGRPAGESPYPRLPRPDFDQVVTSL</sequence>
<accession>A0A9W6NXF4</accession>
<dbReference type="InterPro" id="IPR000415">
    <property type="entry name" value="Nitroreductase-like"/>
</dbReference>
<comment type="caution">
    <text evidence="2">The sequence shown here is derived from an EMBL/GenBank/DDBJ whole genome shotgun (WGS) entry which is preliminary data.</text>
</comment>
<dbReference type="PANTHER" id="PTHR43543">
    <property type="entry name" value="MALONIC SEMIALDEHYDE REDUCTASE RUTE-RELATED"/>
    <property type="match status" value="1"/>
</dbReference>
<dbReference type="Gene3D" id="3.40.109.10">
    <property type="entry name" value="NADH Oxidase"/>
    <property type="match status" value="1"/>
</dbReference>
<proteinExistence type="predicted"/>
<dbReference type="PANTHER" id="PTHR43543:SF1">
    <property type="entry name" value="MALONIC SEMIALDEHYDE REDUCTASE RUTE-RELATED"/>
    <property type="match status" value="1"/>
</dbReference>
<dbReference type="AlphaFoldDB" id="A0A9W6NXF4"/>
<dbReference type="InterPro" id="IPR029479">
    <property type="entry name" value="Nitroreductase"/>
</dbReference>
<evidence type="ECO:0000259" key="1">
    <source>
        <dbReference type="Pfam" id="PF00881"/>
    </source>
</evidence>
<evidence type="ECO:0000313" key="2">
    <source>
        <dbReference type="EMBL" id="GLL12673.1"/>
    </source>
</evidence>
<feature type="domain" description="Nitroreductase" evidence="1">
    <location>
        <begin position="24"/>
        <end position="160"/>
    </location>
</feature>
<dbReference type="Proteomes" id="UP001143463">
    <property type="component" value="Unassembled WGS sequence"/>
</dbReference>
<dbReference type="SUPFAM" id="SSF55469">
    <property type="entry name" value="FMN-dependent nitroreductase-like"/>
    <property type="match status" value="1"/>
</dbReference>
<dbReference type="Pfam" id="PF00881">
    <property type="entry name" value="Nitroreductase"/>
    <property type="match status" value="1"/>
</dbReference>
<reference evidence="2" key="2">
    <citation type="submission" date="2023-01" db="EMBL/GenBank/DDBJ databases">
        <authorList>
            <person name="Sun Q."/>
            <person name="Evtushenko L."/>
        </authorList>
    </citation>
    <scope>NUCLEOTIDE SEQUENCE</scope>
    <source>
        <strain evidence="2">VKM Ac-1069</strain>
    </source>
</reference>
<organism evidence="2 3">
    <name type="scientific">Pseudonocardia halophobica</name>
    <dbReference type="NCBI Taxonomy" id="29401"/>
    <lineage>
        <taxon>Bacteria</taxon>
        <taxon>Bacillati</taxon>
        <taxon>Actinomycetota</taxon>
        <taxon>Actinomycetes</taxon>
        <taxon>Pseudonocardiales</taxon>
        <taxon>Pseudonocardiaceae</taxon>
        <taxon>Pseudonocardia</taxon>
    </lineage>
</organism>
<keyword evidence="3" id="KW-1185">Reference proteome</keyword>
<dbReference type="InterPro" id="IPR050461">
    <property type="entry name" value="Nitroreductase_HadB/RutE"/>
</dbReference>
<gene>
    <name evidence="2" type="ORF">GCM10017577_38140</name>
</gene>
<dbReference type="EMBL" id="BSFQ01000015">
    <property type="protein sequence ID" value="GLL12673.1"/>
    <property type="molecule type" value="Genomic_DNA"/>
</dbReference>